<feature type="non-terminal residue" evidence="1">
    <location>
        <position position="70"/>
    </location>
</feature>
<keyword evidence="2" id="KW-1185">Reference proteome</keyword>
<proteinExistence type="predicted"/>
<evidence type="ECO:0000313" key="1">
    <source>
        <dbReference type="EMBL" id="KXJ93905.1"/>
    </source>
</evidence>
<dbReference type="InParanoid" id="A0A136J9U5"/>
<protein>
    <submittedName>
        <fullName evidence="1">Uncharacterized protein</fullName>
    </submittedName>
</protein>
<reference evidence="2" key="1">
    <citation type="submission" date="2016-02" db="EMBL/GenBank/DDBJ databases">
        <title>Draft genome sequence of Microdochium bolleyi, a fungal endophyte of beachgrass.</title>
        <authorList>
            <consortium name="DOE Joint Genome Institute"/>
            <person name="David A.S."/>
            <person name="May G."/>
            <person name="Haridas S."/>
            <person name="Lim J."/>
            <person name="Wang M."/>
            <person name="Labutti K."/>
            <person name="Lipzen A."/>
            <person name="Barry K."/>
            <person name="Grigoriev I.V."/>
        </authorList>
    </citation>
    <scope>NUCLEOTIDE SEQUENCE [LARGE SCALE GENOMIC DNA]</scope>
    <source>
        <strain evidence="2">J235TASD1</strain>
    </source>
</reference>
<name>A0A136J9U5_9PEZI</name>
<evidence type="ECO:0000313" key="2">
    <source>
        <dbReference type="Proteomes" id="UP000070501"/>
    </source>
</evidence>
<dbReference type="Proteomes" id="UP000070501">
    <property type="component" value="Unassembled WGS sequence"/>
</dbReference>
<dbReference type="PROSITE" id="PS51257">
    <property type="entry name" value="PROKAR_LIPOPROTEIN"/>
    <property type="match status" value="1"/>
</dbReference>
<gene>
    <name evidence="1" type="ORF">Micbo1qcDRAFT_158814</name>
</gene>
<organism evidence="1 2">
    <name type="scientific">Microdochium bolleyi</name>
    <dbReference type="NCBI Taxonomy" id="196109"/>
    <lineage>
        <taxon>Eukaryota</taxon>
        <taxon>Fungi</taxon>
        <taxon>Dikarya</taxon>
        <taxon>Ascomycota</taxon>
        <taxon>Pezizomycotina</taxon>
        <taxon>Sordariomycetes</taxon>
        <taxon>Xylariomycetidae</taxon>
        <taxon>Xylariales</taxon>
        <taxon>Microdochiaceae</taxon>
        <taxon>Microdochium</taxon>
    </lineage>
</organism>
<sequence length="70" mass="7317">MVPRLSVFLGAGFGCTLLPSAAPVILHSSLSRTLRQCTITNRLQTAISTCPSQRRAPIGPVPAHGSPAHV</sequence>
<dbReference type="AlphaFoldDB" id="A0A136J9U5"/>
<accession>A0A136J9U5</accession>
<dbReference type="EMBL" id="KQ964247">
    <property type="protein sequence ID" value="KXJ93905.1"/>
    <property type="molecule type" value="Genomic_DNA"/>
</dbReference>